<comment type="function">
    <text evidence="1 10">Subunit of the oligosaccharyl transferase (OST) complex that catalyzes the initial transfer of a defined glycan (Glc(3)Man(9)GlcNAc(2) in eukaryotes) from the lipid carrier dolichol-pyrophosphate to an asparagine residue within an Asn-X-Ser/Thr consensus motif in nascent polypeptide chains, the first step in protein N-glycosylation. N-glycosylation occurs cotranslationally and the complex associates with the Sec61 complex at the channel-forming translocon complex that mediates protein translocation across the endoplasmic reticulum (ER). All subunits are required for a maximal enzyme activity.</text>
</comment>
<feature type="chain" id="PRO_5011825992" description="Dolichyl-diphosphooligosaccharide--protein glycosyltransferase subunit 1" evidence="10">
    <location>
        <begin position="25"/>
        <end position="445"/>
    </location>
</feature>
<protein>
    <recommendedName>
        <fullName evidence="10">Dolichyl-diphosphooligosaccharide--protein glycosyltransferase subunit 1</fullName>
    </recommendedName>
</protein>
<dbReference type="InterPro" id="IPR007676">
    <property type="entry name" value="Ribophorin_I"/>
</dbReference>
<keyword evidence="11" id="KW-0808">Transferase</keyword>
<keyword evidence="7 10" id="KW-0256">Endoplasmic reticulum</keyword>
<evidence type="ECO:0000256" key="10">
    <source>
        <dbReference type="RuleBase" id="RU361143"/>
    </source>
</evidence>
<evidence type="ECO:0000256" key="7">
    <source>
        <dbReference type="ARBA" id="ARBA00022824"/>
    </source>
</evidence>
<dbReference type="PANTHER" id="PTHR21049">
    <property type="entry name" value="RIBOPHORIN I"/>
    <property type="match status" value="1"/>
</dbReference>
<comment type="similarity">
    <text evidence="4 10">Belongs to the OST1 family.</text>
</comment>
<sequence>MRFFSNSVLLQLAILFALSLLSAANLANVNVIRDIDLKALVTREKTRLVALNSGNADQSNYIFLVPDNVKSRLSVLSAIDIKSSDPLLVTKLGYNEERKADEYSVRFSTPLKPNEKASIKIEATFTRKFEAYPEEISLDDDAYYKYSRNIYLESLYQTKKQKTILTLPNSVTLSHSDKPSPVAIKNNELTYGPYLDKDISETAVISVIFHDTVAHSRFASSKRVITISHFSNTLSVADDNVLVNDSPRITDYDKSKVYLNAFLKKTKNSLIGLNTAIPFDAHNIFYTDRNGNVSTSAISEIPRKSGRSSFKILQINPRYSIMGGWKYGFNAGYYSKLSNFLRYDSNTGVYNLKIDFMGLYMDIGSDYYELVVVLPEGATDIKTIIPFDVDSETISTVYKHLDFFGRKQVLIKKKNVSTELSTPIIVSYKLPGYNQIVKPVKTKSE</sequence>
<reference evidence="11 12" key="1">
    <citation type="submission" date="2017-01" db="EMBL/GenBank/DDBJ databases">
        <authorList>
            <person name="Mah S.A."/>
            <person name="Swanson W.J."/>
            <person name="Moy G.W."/>
            <person name="Vacquier V.D."/>
        </authorList>
    </citation>
    <scope>NUCLEOTIDE SEQUENCE [LARGE SCALE GENOMIC DNA]</scope>
    <source>
        <strain evidence="11 12">GSMNP</strain>
    </source>
</reference>
<keyword evidence="5" id="KW-0812">Transmembrane</keyword>
<dbReference type="STRING" id="133412.A0A1R1Y6H5"/>
<evidence type="ECO:0000256" key="2">
    <source>
        <dbReference type="ARBA" id="ARBA00004115"/>
    </source>
</evidence>
<evidence type="ECO:0000313" key="11">
    <source>
        <dbReference type="EMBL" id="OMJ22577.1"/>
    </source>
</evidence>
<comment type="subcellular location">
    <subcellularLocation>
        <location evidence="2 10">Endoplasmic reticulum membrane</location>
        <topology evidence="2 10">Single-pass type I membrane protein</topology>
    </subcellularLocation>
</comment>
<evidence type="ECO:0000256" key="6">
    <source>
        <dbReference type="ARBA" id="ARBA00022729"/>
    </source>
</evidence>
<dbReference type="OrthoDB" id="310030at2759"/>
<dbReference type="PANTHER" id="PTHR21049:SF0">
    <property type="entry name" value="DOLICHYL-DIPHOSPHOOLIGOSACCHARIDE--PROTEIN GLYCOSYLTRANSFERASE SUBUNIT 1"/>
    <property type="match status" value="1"/>
</dbReference>
<keyword evidence="12" id="KW-1185">Reference proteome</keyword>
<gene>
    <name evidence="11" type="ORF">AYI70_g2799</name>
</gene>
<proteinExistence type="inferred from homology"/>
<accession>A0A1R1Y6H5</accession>
<dbReference type="AlphaFoldDB" id="A0A1R1Y6H5"/>
<name>A0A1R1Y6H5_9FUNG</name>
<keyword evidence="8" id="KW-1133">Transmembrane helix</keyword>
<evidence type="ECO:0000256" key="1">
    <source>
        <dbReference type="ARBA" id="ARBA00002791"/>
    </source>
</evidence>
<keyword evidence="6 10" id="KW-0732">Signal</keyword>
<comment type="subunit">
    <text evidence="10">Component of the oligosaccharyltransferase (OST) complex.</text>
</comment>
<feature type="signal peptide" evidence="10">
    <location>
        <begin position="1"/>
        <end position="24"/>
    </location>
</feature>
<evidence type="ECO:0000256" key="4">
    <source>
        <dbReference type="ARBA" id="ARBA00008905"/>
    </source>
</evidence>
<organism evidence="11 12">
    <name type="scientific">Smittium culicis</name>
    <dbReference type="NCBI Taxonomy" id="133412"/>
    <lineage>
        <taxon>Eukaryota</taxon>
        <taxon>Fungi</taxon>
        <taxon>Fungi incertae sedis</taxon>
        <taxon>Zoopagomycota</taxon>
        <taxon>Kickxellomycotina</taxon>
        <taxon>Harpellomycetes</taxon>
        <taxon>Harpellales</taxon>
        <taxon>Legeriomycetaceae</taxon>
        <taxon>Smittium</taxon>
    </lineage>
</organism>
<dbReference type="Pfam" id="PF04597">
    <property type="entry name" value="Ribophorin_I"/>
    <property type="match status" value="1"/>
</dbReference>
<evidence type="ECO:0000256" key="9">
    <source>
        <dbReference type="ARBA" id="ARBA00023136"/>
    </source>
</evidence>
<evidence type="ECO:0000256" key="5">
    <source>
        <dbReference type="ARBA" id="ARBA00022692"/>
    </source>
</evidence>
<evidence type="ECO:0000313" key="12">
    <source>
        <dbReference type="Proteomes" id="UP000187283"/>
    </source>
</evidence>
<comment type="caution">
    <text evidence="11">The sequence shown here is derived from an EMBL/GenBank/DDBJ whole genome shotgun (WGS) entry which is preliminary data.</text>
</comment>
<dbReference type="EMBL" id="LSSN01000729">
    <property type="protein sequence ID" value="OMJ22577.1"/>
    <property type="molecule type" value="Genomic_DNA"/>
</dbReference>
<dbReference type="Proteomes" id="UP000187283">
    <property type="component" value="Unassembled WGS sequence"/>
</dbReference>
<dbReference type="GO" id="GO:0018279">
    <property type="term" value="P:protein N-linked glycosylation via asparagine"/>
    <property type="evidence" value="ECO:0007669"/>
    <property type="project" value="TreeGrafter"/>
</dbReference>
<evidence type="ECO:0000256" key="3">
    <source>
        <dbReference type="ARBA" id="ARBA00004922"/>
    </source>
</evidence>
<evidence type="ECO:0000256" key="8">
    <source>
        <dbReference type="ARBA" id="ARBA00022989"/>
    </source>
</evidence>
<dbReference type="GO" id="GO:0016740">
    <property type="term" value="F:transferase activity"/>
    <property type="evidence" value="ECO:0007669"/>
    <property type="project" value="UniProtKB-KW"/>
</dbReference>
<dbReference type="GO" id="GO:0008250">
    <property type="term" value="C:oligosaccharyltransferase complex"/>
    <property type="evidence" value="ECO:0007669"/>
    <property type="project" value="UniProtKB-UniRule"/>
</dbReference>
<comment type="pathway">
    <text evidence="3 10">Protein modification; protein glycosylation.</text>
</comment>
<keyword evidence="9" id="KW-0472">Membrane</keyword>
<dbReference type="UniPathway" id="UPA00378"/>